<gene>
    <name evidence="1" type="ORF">ACFP3M_11430</name>
</gene>
<evidence type="ECO:0000313" key="1">
    <source>
        <dbReference type="EMBL" id="MFC5893427.1"/>
    </source>
</evidence>
<organism evidence="1 2">
    <name type="scientific">Streptomyces ramulosus</name>
    <dbReference type="NCBI Taxonomy" id="47762"/>
    <lineage>
        <taxon>Bacteria</taxon>
        <taxon>Bacillati</taxon>
        <taxon>Actinomycetota</taxon>
        <taxon>Actinomycetes</taxon>
        <taxon>Kitasatosporales</taxon>
        <taxon>Streptomycetaceae</taxon>
        <taxon>Streptomyces</taxon>
    </lineage>
</organism>
<proteinExistence type="predicted"/>
<dbReference type="Proteomes" id="UP001596241">
    <property type="component" value="Unassembled WGS sequence"/>
</dbReference>
<accession>A0ABW1FHN3</accession>
<keyword evidence="2" id="KW-1185">Reference proteome</keyword>
<protein>
    <submittedName>
        <fullName evidence="1">Uncharacterized protein</fullName>
    </submittedName>
</protein>
<dbReference type="EMBL" id="JBHSPW010000004">
    <property type="protein sequence ID" value="MFC5893427.1"/>
    <property type="molecule type" value="Genomic_DNA"/>
</dbReference>
<comment type="caution">
    <text evidence="1">The sequence shown here is derived from an EMBL/GenBank/DDBJ whole genome shotgun (WGS) entry which is preliminary data.</text>
</comment>
<name>A0ABW1FHN3_9ACTN</name>
<dbReference type="RefSeq" id="WP_345079579.1">
    <property type="nucleotide sequence ID" value="NZ_BAAAWG010000004.1"/>
</dbReference>
<evidence type="ECO:0000313" key="2">
    <source>
        <dbReference type="Proteomes" id="UP001596241"/>
    </source>
</evidence>
<reference evidence="2" key="1">
    <citation type="journal article" date="2019" name="Int. J. Syst. Evol. Microbiol.">
        <title>The Global Catalogue of Microorganisms (GCM) 10K type strain sequencing project: providing services to taxonomists for standard genome sequencing and annotation.</title>
        <authorList>
            <consortium name="The Broad Institute Genomics Platform"/>
            <consortium name="The Broad Institute Genome Sequencing Center for Infectious Disease"/>
            <person name="Wu L."/>
            <person name="Ma J."/>
        </authorList>
    </citation>
    <scope>NUCLEOTIDE SEQUENCE [LARGE SCALE GENOMIC DNA]</scope>
    <source>
        <strain evidence="2">CGMCC 1.15809</strain>
    </source>
</reference>
<sequence>MPKDPLMYLARRDAYAAFLTASDAEGAVIWRRVEGRYDSLDAALAATRESYAATQAAFNVLDVEGVGPVDQARELMDRLRELHRLNVVPDDAWETYTAARAAFVTAARGFLARN</sequence>